<accession>A0A6G6IRQ1</accession>
<dbReference type="KEGG" id="pnt:G5B91_04875"/>
<dbReference type="GeneID" id="300410813"/>
<dbReference type="RefSeq" id="WP_024763040.1">
    <property type="nucleotide sequence ID" value="NZ_CP049140.1"/>
</dbReference>
<gene>
    <name evidence="2" type="ORF">G5B91_04875</name>
</gene>
<reference evidence="2 3" key="1">
    <citation type="submission" date="2020-02" db="EMBL/GenBank/DDBJ databases">
        <title>Integrative conjugative elements (ICEs) and plasmids drive adaptation of Pseudomonas nitroreducens strain HBP1 to wastewater environment.</title>
        <authorList>
            <person name="Sentchilo V."/>
            <person name="Carraro N."/>
            <person name="Bertelli C."/>
            <person name="van der Meer J.R."/>
        </authorList>
    </citation>
    <scope>NUCLEOTIDE SEQUENCE [LARGE SCALE GENOMIC DNA]</scope>
    <source>
        <strain evidence="2 3">HBP1</strain>
    </source>
</reference>
<dbReference type="Proteomes" id="UP000501063">
    <property type="component" value="Chromosome"/>
</dbReference>
<sequence length="238" mass="26140">MRSKFAAAAWLLSLLPLAAHAAPGDSDLAQARELLSLSQSSIKDYDLLTTQGGTDPALQTQFVNYVTFAREALPALRRSAEEGNAAGQYLLAMTLRIPSVGPSEKQEAVCDLLMRSAKQNFLPAALVGPSICQEQMAPQDMQGGLKQAIEQAPRHAAYYPMQSPAYRLCVHNQRAAFPLPELTQAEFEAEAYFELARRTKAVSRRGQEERLRYLRLAMERDCEGAKSAVAALEARLKS</sequence>
<feature type="signal peptide" evidence="1">
    <location>
        <begin position="1"/>
        <end position="21"/>
    </location>
</feature>
<evidence type="ECO:0000313" key="2">
    <source>
        <dbReference type="EMBL" id="QIE85633.1"/>
    </source>
</evidence>
<keyword evidence="1" id="KW-0732">Signal</keyword>
<dbReference type="AlphaFoldDB" id="A0A6G6IRQ1"/>
<dbReference type="EMBL" id="CP049140">
    <property type="protein sequence ID" value="QIE85633.1"/>
    <property type="molecule type" value="Genomic_DNA"/>
</dbReference>
<evidence type="ECO:0000256" key="1">
    <source>
        <dbReference type="SAM" id="SignalP"/>
    </source>
</evidence>
<evidence type="ECO:0008006" key="4">
    <source>
        <dbReference type="Google" id="ProtNLM"/>
    </source>
</evidence>
<protein>
    <recommendedName>
        <fullName evidence="4">Sel1 repeat family protein</fullName>
    </recommendedName>
</protein>
<name>A0A6G6IRQ1_PSENT</name>
<proteinExistence type="predicted"/>
<evidence type="ECO:0000313" key="3">
    <source>
        <dbReference type="Proteomes" id="UP000501063"/>
    </source>
</evidence>
<feature type="chain" id="PRO_5028947009" description="Sel1 repeat family protein" evidence="1">
    <location>
        <begin position="22"/>
        <end position="238"/>
    </location>
</feature>
<organism evidence="2 3">
    <name type="scientific">Pseudomonas nitroreducens</name>
    <dbReference type="NCBI Taxonomy" id="46680"/>
    <lineage>
        <taxon>Bacteria</taxon>
        <taxon>Pseudomonadati</taxon>
        <taxon>Pseudomonadota</taxon>
        <taxon>Gammaproteobacteria</taxon>
        <taxon>Pseudomonadales</taxon>
        <taxon>Pseudomonadaceae</taxon>
        <taxon>Pseudomonas</taxon>
    </lineage>
</organism>